<evidence type="ECO:0000313" key="4">
    <source>
        <dbReference type="EMBL" id="MCK8493920.1"/>
    </source>
</evidence>
<feature type="modified residue" description="4-aspartylphosphate" evidence="1">
    <location>
        <position position="55"/>
    </location>
</feature>
<evidence type="ECO:0000259" key="3">
    <source>
        <dbReference type="PROSITE" id="PS50930"/>
    </source>
</evidence>
<accession>A0ABT0HP17</accession>
<dbReference type="PROSITE" id="PS50930">
    <property type="entry name" value="HTH_LYTTR"/>
    <property type="match status" value="1"/>
</dbReference>
<protein>
    <submittedName>
        <fullName evidence="4">LytTR family DNA-binding domain-containing protein</fullName>
    </submittedName>
</protein>
<dbReference type="Gene3D" id="3.40.50.2300">
    <property type="match status" value="1"/>
</dbReference>
<proteinExistence type="predicted"/>
<name>A0ABT0HP17_9BACT</name>
<dbReference type="Pfam" id="PF00072">
    <property type="entry name" value="Response_reg"/>
    <property type="match status" value="1"/>
</dbReference>
<keyword evidence="1" id="KW-0597">Phosphoprotein</keyword>
<sequence>MTTLIIEDEELTARKLGRLLVEVDPAVRVVGTTVSVDESVEWLRTNPRPDLIFMDIELADGQSFAIFDQVPITSPVIFTTAYDEYAIKAFKVNSIDYLLKPVKEDDLRQALAKLQTLRHVLTSQTAGMGSLEGALATLLQQVRDASVAAPVTTTVVLAHTSTNGTYRERFMIKQGQRLFSIGVDEVAYFVTRNKMSFLKTRDDSEWLLDYTMDELAQMLDPQRFFRLNRQIIAEMRAVDKVHLYFNGKLKVILRPAFDEEVVVSRERAGDFKRWLGE</sequence>
<dbReference type="Proteomes" id="UP001202180">
    <property type="component" value="Unassembled WGS sequence"/>
</dbReference>
<dbReference type="PANTHER" id="PTHR37299:SF1">
    <property type="entry name" value="STAGE 0 SPORULATION PROTEIN A HOMOLOG"/>
    <property type="match status" value="1"/>
</dbReference>
<evidence type="ECO:0000256" key="1">
    <source>
        <dbReference type="PROSITE-ProRule" id="PRU00169"/>
    </source>
</evidence>
<dbReference type="InterPro" id="IPR001789">
    <property type="entry name" value="Sig_transdc_resp-reg_receiver"/>
</dbReference>
<evidence type="ECO:0000313" key="5">
    <source>
        <dbReference type="Proteomes" id="UP001202180"/>
    </source>
</evidence>
<dbReference type="GO" id="GO:0003677">
    <property type="term" value="F:DNA binding"/>
    <property type="evidence" value="ECO:0007669"/>
    <property type="project" value="UniProtKB-KW"/>
</dbReference>
<feature type="domain" description="HTH LytTR-type" evidence="3">
    <location>
        <begin position="170"/>
        <end position="277"/>
    </location>
</feature>
<reference evidence="4 5" key="1">
    <citation type="submission" date="2022-04" db="EMBL/GenBank/DDBJ databases">
        <title>Spirosoma sp. strain RP8 genome sequencing and assembly.</title>
        <authorList>
            <person name="Jung Y."/>
        </authorList>
    </citation>
    <scope>NUCLEOTIDE SEQUENCE [LARGE SCALE GENOMIC DNA]</scope>
    <source>
        <strain evidence="4 5">RP8</strain>
    </source>
</reference>
<comment type="caution">
    <text evidence="4">The sequence shown here is derived from an EMBL/GenBank/DDBJ whole genome shotgun (WGS) entry which is preliminary data.</text>
</comment>
<dbReference type="Gene3D" id="2.40.50.1020">
    <property type="entry name" value="LytTr DNA-binding domain"/>
    <property type="match status" value="1"/>
</dbReference>
<dbReference type="RefSeq" id="WP_248478543.1">
    <property type="nucleotide sequence ID" value="NZ_JALPRF010000003.1"/>
</dbReference>
<dbReference type="SMART" id="SM00850">
    <property type="entry name" value="LytTR"/>
    <property type="match status" value="1"/>
</dbReference>
<dbReference type="SUPFAM" id="SSF52172">
    <property type="entry name" value="CheY-like"/>
    <property type="match status" value="1"/>
</dbReference>
<gene>
    <name evidence="4" type="ORF">M0L20_18780</name>
</gene>
<organism evidence="4 5">
    <name type="scientific">Spirosoma liriopis</name>
    <dbReference type="NCBI Taxonomy" id="2937440"/>
    <lineage>
        <taxon>Bacteria</taxon>
        <taxon>Pseudomonadati</taxon>
        <taxon>Bacteroidota</taxon>
        <taxon>Cytophagia</taxon>
        <taxon>Cytophagales</taxon>
        <taxon>Cytophagaceae</taxon>
        <taxon>Spirosoma</taxon>
    </lineage>
</organism>
<dbReference type="PROSITE" id="PS50110">
    <property type="entry name" value="RESPONSE_REGULATORY"/>
    <property type="match status" value="1"/>
</dbReference>
<dbReference type="PANTHER" id="PTHR37299">
    <property type="entry name" value="TRANSCRIPTIONAL REGULATOR-RELATED"/>
    <property type="match status" value="1"/>
</dbReference>
<dbReference type="InterPro" id="IPR007492">
    <property type="entry name" value="LytTR_DNA-bd_dom"/>
</dbReference>
<dbReference type="SMART" id="SM00448">
    <property type="entry name" value="REC"/>
    <property type="match status" value="1"/>
</dbReference>
<feature type="domain" description="Response regulatory" evidence="2">
    <location>
        <begin position="2"/>
        <end position="115"/>
    </location>
</feature>
<dbReference type="InterPro" id="IPR011006">
    <property type="entry name" value="CheY-like_superfamily"/>
</dbReference>
<dbReference type="EMBL" id="JALPRF010000003">
    <property type="protein sequence ID" value="MCK8493920.1"/>
    <property type="molecule type" value="Genomic_DNA"/>
</dbReference>
<dbReference type="InterPro" id="IPR046947">
    <property type="entry name" value="LytR-like"/>
</dbReference>
<keyword evidence="4" id="KW-0238">DNA-binding</keyword>
<keyword evidence="5" id="KW-1185">Reference proteome</keyword>
<dbReference type="Pfam" id="PF04397">
    <property type="entry name" value="LytTR"/>
    <property type="match status" value="1"/>
</dbReference>
<evidence type="ECO:0000259" key="2">
    <source>
        <dbReference type="PROSITE" id="PS50110"/>
    </source>
</evidence>